<accession>A0A150NT92</accession>
<sequence>MEELAFMLGCGVGKLLVTYLGLPFEARFEILIETTTT</sequence>
<dbReference type="EMBL" id="LROU01000070">
    <property type="protein sequence ID" value="KYF36687.1"/>
    <property type="molecule type" value="Genomic_DNA"/>
</dbReference>
<proteinExistence type="predicted"/>
<evidence type="ECO:0000313" key="1">
    <source>
        <dbReference type="EMBL" id="KYF36687.1"/>
    </source>
</evidence>
<evidence type="ECO:0000313" key="2">
    <source>
        <dbReference type="Proteomes" id="UP000075442"/>
    </source>
</evidence>
<name>A0A150NT92_STRMT</name>
<dbReference type="AlphaFoldDB" id="A0A150NT92"/>
<gene>
    <name evidence="1" type="ORF">SMIM3I_02242</name>
</gene>
<reference evidence="1 2" key="1">
    <citation type="submission" date="2016-01" db="EMBL/GenBank/DDBJ databases">
        <title>Highly variable Streptococcus oralis 1 are common among viridans streptococci isolated from primates.</title>
        <authorList>
            <person name="Denapaite D."/>
            <person name="Rieger M."/>
            <person name="Koendgen S."/>
            <person name="Brueckner R."/>
            <person name="Ochigava I."/>
            <person name="Kappeler P."/>
            <person name="Maetz-Rensing K."/>
            <person name="Leendertz F."/>
        </authorList>
    </citation>
    <scope>NUCLEOTIDE SEQUENCE [LARGE SCALE GENOMIC DNA]</scope>
    <source>
        <strain evidence="1 2">M3-1</strain>
    </source>
</reference>
<dbReference type="Proteomes" id="UP000075442">
    <property type="component" value="Unassembled WGS sequence"/>
</dbReference>
<dbReference type="PATRIC" id="fig|28037.235.peg.1021"/>
<comment type="caution">
    <text evidence="1">The sequence shown here is derived from an EMBL/GenBank/DDBJ whole genome shotgun (WGS) entry which is preliminary data.</text>
</comment>
<organism evidence="1 2">
    <name type="scientific">Streptococcus mitis</name>
    <dbReference type="NCBI Taxonomy" id="28037"/>
    <lineage>
        <taxon>Bacteria</taxon>
        <taxon>Bacillati</taxon>
        <taxon>Bacillota</taxon>
        <taxon>Bacilli</taxon>
        <taxon>Lactobacillales</taxon>
        <taxon>Streptococcaceae</taxon>
        <taxon>Streptococcus</taxon>
        <taxon>Streptococcus mitis group</taxon>
    </lineage>
</organism>
<protein>
    <submittedName>
        <fullName evidence="1">Uncharacterized protein</fullName>
    </submittedName>
</protein>